<reference evidence="12" key="1">
    <citation type="submission" date="2018-02" db="EMBL/GenBank/DDBJ databases">
        <authorList>
            <person name="Cohen D.B."/>
            <person name="Kent A.D."/>
        </authorList>
    </citation>
    <scope>NUCLEOTIDE SEQUENCE</scope>
</reference>
<dbReference type="PROSITE" id="PS51017">
    <property type="entry name" value="CCT"/>
    <property type="match status" value="1"/>
</dbReference>
<evidence type="ECO:0000256" key="7">
    <source>
        <dbReference type="ARBA" id="ARBA00023242"/>
    </source>
</evidence>
<keyword evidence="6" id="KW-0862">Zinc</keyword>
<accession>A0A2N9EJE4</accession>
<proteinExistence type="inferred from homology"/>
<dbReference type="GO" id="GO:0005634">
    <property type="term" value="C:nucleus"/>
    <property type="evidence" value="ECO:0007669"/>
    <property type="project" value="UniProtKB-SubCell"/>
</dbReference>
<dbReference type="PROSITE" id="PS50119">
    <property type="entry name" value="ZF_BBOX"/>
    <property type="match status" value="1"/>
</dbReference>
<dbReference type="Pfam" id="PF06203">
    <property type="entry name" value="CCT"/>
    <property type="match status" value="1"/>
</dbReference>
<dbReference type="PANTHER" id="PTHR31717:SF131">
    <property type="entry name" value="ZINC FINGER PROTEIN CONSTANS-LIKE 9"/>
    <property type="match status" value="1"/>
</dbReference>
<feature type="domain" description="B box-type" evidence="10">
    <location>
        <begin position="30"/>
        <end position="77"/>
    </location>
</feature>
<evidence type="ECO:0000259" key="11">
    <source>
        <dbReference type="PROSITE" id="PS51017"/>
    </source>
</evidence>
<evidence type="ECO:0000313" key="12">
    <source>
        <dbReference type="EMBL" id="SPC74754.1"/>
    </source>
</evidence>
<dbReference type="AlphaFoldDB" id="A0A2N9EJE4"/>
<comment type="subcellular location">
    <subcellularLocation>
        <location evidence="1 9">Nucleus</location>
    </subcellularLocation>
</comment>
<dbReference type="PANTHER" id="PTHR31717">
    <property type="entry name" value="ZINC FINGER PROTEIN CONSTANS-LIKE 10"/>
    <property type="match status" value="1"/>
</dbReference>
<gene>
    <name evidence="12" type="ORF">FSB_LOCUS2636</name>
</gene>
<evidence type="ECO:0000256" key="1">
    <source>
        <dbReference type="ARBA" id="ARBA00004123"/>
    </source>
</evidence>
<evidence type="ECO:0000256" key="3">
    <source>
        <dbReference type="ARBA" id="ARBA00022723"/>
    </source>
</evidence>
<evidence type="ECO:0000256" key="8">
    <source>
        <dbReference type="PROSITE-ProRule" id="PRU00024"/>
    </source>
</evidence>
<dbReference type="GO" id="GO:0006355">
    <property type="term" value="P:regulation of DNA-templated transcription"/>
    <property type="evidence" value="ECO:0007669"/>
    <property type="project" value="UniProtKB-ARBA"/>
</dbReference>
<dbReference type="GO" id="GO:0008270">
    <property type="term" value="F:zinc ion binding"/>
    <property type="evidence" value="ECO:0007669"/>
    <property type="project" value="UniProtKB-KW"/>
</dbReference>
<sequence>MVYCRSDAACLCLSCDRNVHSANALSKRHSRTLLCERCNSQPAFVRCSQERISLCQNCDWTGHGASTSASSHKRQTINCYSGCPSASELSSIWSFVLDFPSAGESTCEQELGLMSLTENSEKTAWGPSENNMSQNVSDSCELNDGGMDKSSVWVGSSSVPEDSEPHFLDQPAGSANASLPKLCCPGSKDPEFSEENDLYDDFNMDEDMSAADSGCQGAVAAEGSSVGLVNVMPACSNAASADSIISTKTEPVHCFTARQGHSNLSFSGITGESSPADYQDCGASSMLLMGEPPWCPPCPESSFQSANRSDAVLRYKEKKKTRKFDKRVRYASRKARADGAWFSSKENGGYKMLGYNLQCFFTNKVEEQNFDSPSYKGFDGLQYHLTRPFRPPLALSSRKRTIWGSL</sequence>
<evidence type="ECO:0000256" key="5">
    <source>
        <dbReference type="ARBA" id="ARBA00022771"/>
    </source>
</evidence>
<evidence type="ECO:0000256" key="6">
    <source>
        <dbReference type="ARBA" id="ARBA00022833"/>
    </source>
</evidence>
<evidence type="ECO:0000256" key="9">
    <source>
        <dbReference type="PROSITE-ProRule" id="PRU00357"/>
    </source>
</evidence>
<evidence type="ECO:0008006" key="13">
    <source>
        <dbReference type="Google" id="ProtNLM"/>
    </source>
</evidence>
<dbReference type="InterPro" id="IPR010402">
    <property type="entry name" value="CCT_domain"/>
</dbReference>
<keyword evidence="4" id="KW-0677">Repeat</keyword>
<dbReference type="CDD" id="cd19821">
    <property type="entry name" value="Bbox1_BBX-like"/>
    <property type="match status" value="2"/>
</dbReference>
<protein>
    <recommendedName>
        <fullName evidence="13">B box-type domain-containing protein</fullName>
    </recommendedName>
</protein>
<feature type="domain" description="CCT" evidence="11">
    <location>
        <begin position="308"/>
        <end position="350"/>
    </location>
</feature>
<name>A0A2N9EJE4_FAGSY</name>
<organism evidence="12">
    <name type="scientific">Fagus sylvatica</name>
    <name type="common">Beechnut</name>
    <dbReference type="NCBI Taxonomy" id="28930"/>
    <lineage>
        <taxon>Eukaryota</taxon>
        <taxon>Viridiplantae</taxon>
        <taxon>Streptophyta</taxon>
        <taxon>Embryophyta</taxon>
        <taxon>Tracheophyta</taxon>
        <taxon>Spermatophyta</taxon>
        <taxon>Magnoliopsida</taxon>
        <taxon>eudicotyledons</taxon>
        <taxon>Gunneridae</taxon>
        <taxon>Pentapetalae</taxon>
        <taxon>rosids</taxon>
        <taxon>fabids</taxon>
        <taxon>Fagales</taxon>
        <taxon>Fagaceae</taxon>
        <taxon>Fagus</taxon>
    </lineage>
</organism>
<dbReference type="InterPro" id="IPR000315">
    <property type="entry name" value="Znf_B-box"/>
</dbReference>
<evidence type="ECO:0000256" key="2">
    <source>
        <dbReference type="ARBA" id="ARBA00010024"/>
    </source>
</evidence>
<evidence type="ECO:0000256" key="4">
    <source>
        <dbReference type="ARBA" id="ARBA00022737"/>
    </source>
</evidence>
<keyword evidence="7 9" id="KW-0539">Nucleus</keyword>
<dbReference type="EMBL" id="OIVN01000125">
    <property type="protein sequence ID" value="SPC74754.1"/>
    <property type="molecule type" value="Genomic_DNA"/>
</dbReference>
<comment type="similarity">
    <text evidence="2">Belongs to the CONSTANS family.</text>
</comment>
<keyword evidence="3" id="KW-0479">Metal-binding</keyword>
<keyword evidence="5 8" id="KW-0863">Zinc-finger</keyword>
<dbReference type="InterPro" id="IPR049808">
    <property type="entry name" value="CONSTANS-like_Bbox1"/>
</dbReference>
<evidence type="ECO:0000259" key="10">
    <source>
        <dbReference type="PROSITE" id="PS50119"/>
    </source>
</evidence>